<feature type="region of interest" description="Disordered" evidence="14">
    <location>
        <begin position="1"/>
        <end position="26"/>
    </location>
</feature>
<evidence type="ECO:0000256" key="12">
    <source>
        <dbReference type="ARBA" id="ARBA00047754"/>
    </source>
</evidence>
<comment type="caution">
    <text evidence="18">The sequence shown here is derived from an EMBL/GenBank/DDBJ whole genome shotgun (WGS) entry which is preliminary data.</text>
</comment>
<dbReference type="Gene3D" id="3.20.70.20">
    <property type="match status" value="1"/>
</dbReference>
<gene>
    <name evidence="18" type="ORF">A2Z86_02370</name>
</gene>
<dbReference type="GO" id="GO:0071897">
    <property type="term" value="P:DNA biosynthetic process"/>
    <property type="evidence" value="ECO:0007669"/>
    <property type="project" value="UniProtKB-KW"/>
</dbReference>
<dbReference type="SUPFAM" id="SSF51998">
    <property type="entry name" value="PFL-like glycyl radical enzymes"/>
    <property type="match status" value="1"/>
</dbReference>
<evidence type="ECO:0000259" key="17">
    <source>
        <dbReference type="Pfam" id="PF12637"/>
    </source>
</evidence>
<evidence type="ECO:0000256" key="7">
    <source>
        <dbReference type="ARBA" id="ARBA00022741"/>
    </source>
</evidence>
<feature type="domain" description="Ribonucleotide reductase large subunit C-terminal" evidence="15">
    <location>
        <begin position="176"/>
        <end position="718"/>
    </location>
</feature>
<evidence type="ECO:0000259" key="15">
    <source>
        <dbReference type="Pfam" id="PF02867"/>
    </source>
</evidence>
<evidence type="ECO:0000256" key="11">
    <source>
        <dbReference type="ARBA" id="ARBA00025437"/>
    </source>
</evidence>
<dbReference type="NCBIfam" id="TIGR02504">
    <property type="entry name" value="NrdJ_Z"/>
    <property type="match status" value="1"/>
</dbReference>
<dbReference type="Proteomes" id="UP000176992">
    <property type="component" value="Unassembled WGS sequence"/>
</dbReference>
<evidence type="ECO:0000256" key="9">
    <source>
        <dbReference type="ARBA" id="ARBA00023157"/>
    </source>
</evidence>
<dbReference type="Pfam" id="PF02867">
    <property type="entry name" value="Ribonuc_red_lgC"/>
    <property type="match status" value="1"/>
</dbReference>
<organism evidence="18 19">
    <name type="scientific">Candidatus Glassbacteria bacterium GWA2_58_10</name>
    <dbReference type="NCBI Taxonomy" id="1817865"/>
    <lineage>
        <taxon>Bacteria</taxon>
        <taxon>Candidatus Glassiibacteriota</taxon>
    </lineage>
</organism>
<keyword evidence="10 13" id="KW-0170">Cobalt</keyword>
<evidence type="ECO:0000259" key="16">
    <source>
        <dbReference type="Pfam" id="PF08471"/>
    </source>
</evidence>
<dbReference type="CDD" id="cd02888">
    <property type="entry name" value="RNR_II_dimer"/>
    <property type="match status" value="1"/>
</dbReference>
<evidence type="ECO:0000256" key="8">
    <source>
        <dbReference type="ARBA" id="ARBA00023002"/>
    </source>
</evidence>
<feature type="domain" description="TSCPD" evidence="17">
    <location>
        <begin position="753"/>
        <end position="855"/>
    </location>
</feature>
<proteinExistence type="inferred from homology"/>
<evidence type="ECO:0000256" key="3">
    <source>
        <dbReference type="ARBA" id="ARBA00012274"/>
    </source>
</evidence>
<keyword evidence="7 13" id="KW-0547">Nucleotide-binding</keyword>
<reference evidence="18 19" key="1">
    <citation type="journal article" date="2016" name="Nat. Commun.">
        <title>Thousands of microbial genomes shed light on interconnected biogeochemical processes in an aquifer system.</title>
        <authorList>
            <person name="Anantharaman K."/>
            <person name="Brown C.T."/>
            <person name="Hug L.A."/>
            <person name="Sharon I."/>
            <person name="Castelle C.J."/>
            <person name="Probst A.J."/>
            <person name="Thomas B.C."/>
            <person name="Singh A."/>
            <person name="Wilkins M.J."/>
            <person name="Karaoz U."/>
            <person name="Brodie E.L."/>
            <person name="Williams K.H."/>
            <person name="Hubbard S.S."/>
            <person name="Banfield J.F."/>
        </authorList>
    </citation>
    <scope>NUCLEOTIDE SEQUENCE [LARGE SCALE GENOMIC DNA]</scope>
</reference>
<comment type="catalytic activity">
    <reaction evidence="12 13">
        <text>a 2'-deoxyribonucleoside 5'-diphosphate + [thioredoxin]-disulfide + H2O = a ribonucleoside 5'-diphosphate + [thioredoxin]-dithiol</text>
        <dbReference type="Rhea" id="RHEA:23252"/>
        <dbReference type="Rhea" id="RHEA-COMP:10698"/>
        <dbReference type="Rhea" id="RHEA-COMP:10700"/>
        <dbReference type="ChEBI" id="CHEBI:15377"/>
        <dbReference type="ChEBI" id="CHEBI:29950"/>
        <dbReference type="ChEBI" id="CHEBI:50058"/>
        <dbReference type="ChEBI" id="CHEBI:57930"/>
        <dbReference type="ChEBI" id="CHEBI:73316"/>
        <dbReference type="EC" id="1.17.4.1"/>
    </reaction>
</comment>
<dbReference type="InterPro" id="IPR024434">
    <property type="entry name" value="TSCPD_dom"/>
</dbReference>
<protein>
    <recommendedName>
        <fullName evidence="4 13">Vitamin B12-dependent ribonucleotide reductase</fullName>
        <ecNumber evidence="3 13">1.17.4.1</ecNumber>
    </recommendedName>
</protein>
<dbReference type="GO" id="GO:0004748">
    <property type="term" value="F:ribonucleoside-diphosphate reductase activity, thioredoxin disulfide as acceptor"/>
    <property type="evidence" value="ECO:0007669"/>
    <property type="project" value="UniProtKB-EC"/>
</dbReference>
<dbReference type="GO" id="GO:0050897">
    <property type="term" value="F:cobalt ion binding"/>
    <property type="evidence" value="ECO:0007669"/>
    <property type="project" value="InterPro"/>
</dbReference>
<evidence type="ECO:0000256" key="4">
    <source>
        <dbReference type="ARBA" id="ARBA00014409"/>
    </source>
</evidence>
<feature type="compositionally biased region" description="Basic and acidic residues" evidence="14">
    <location>
        <begin position="1"/>
        <end position="16"/>
    </location>
</feature>
<evidence type="ECO:0000256" key="13">
    <source>
        <dbReference type="RuleBase" id="RU364064"/>
    </source>
</evidence>
<evidence type="ECO:0000256" key="10">
    <source>
        <dbReference type="ARBA" id="ARBA00023285"/>
    </source>
</evidence>
<dbReference type="InterPro" id="IPR050862">
    <property type="entry name" value="RdRp_reductase_class-2"/>
</dbReference>
<evidence type="ECO:0000256" key="14">
    <source>
        <dbReference type="SAM" id="MobiDB-lite"/>
    </source>
</evidence>
<dbReference type="AlphaFoldDB" id="A0A1F5YDU8"/>
<dbReference type="Pfam" id="PF12637">
    <property type="entry name" value="TSCPD"/>
    <property type="match status" value="1"/>
</dbReference>
<evidence type="ECO:0000256" key="5">
    <source>
        <dbReference type="ARBA" id="ARBA00022628"/>
    </source>
</evidence>
<keyword evidence="8 13" id="KW-0560">Oxidoreductase</keyword>
<dbReference type="PANTHER" id="PTHR43371:SF1">
    <property type="entry name" value="RIBONUCLEOSIDE-DIPHOSPHATE REDUCTASE"/>
    <property type="match status" value="1"/>
</dbReference>
<dbReference type="NCBIfam" id="NF005122">
    <property type="entry name" value="PRK06556.1"/>
    <property type="match status" value="1"/>
</dbReference>
<dbReference type="InterPro" id="IPR000788">
    <property type="entry name" value="RNR_lg_C"/>
</dbReference>
<evidence type="ECO:0000313" key="18">
    <source>
        <dbReference type="EMBL" id="OGF98319.1"/>
    </source>
</evidence>
<dbReference type="GO" id="GO:0031419">
    <property type="term" value="F:cobalamin binding"/>
    <property type="evidence" value="ECO:0007669"/>
    <property type="project" value="UniProtKB-KW"/>
</dbReference>
<evidence type="ECO:0000256" key="6">
    <source>
        <dbReference type="ARBA" id="ARBA00022634"/>
    </source>
</evidence>
<dbReference type="PANTHER" id="PTHR43371">
    <property type="entry name" value="VITAMIN B12-DEPENDENT RIBONUCLEOTIDE REDUCTASE"/>
    <property type="match status" value="1"/>
</dbReference>
<keyword evidence="6 13" id="KW-0237">DNA synthesis</keyword>
<name>A0A1F5YDU8_9BACT</name>
<dbReference type="InterPro" id="IPR013344">
    <property type="entry name" value="RNR_NrdJ/NrdZ"/>
</dbReference>
<keyword evidence="5 13" id="KW-0846">Cobalamin</keyword>
<dbReference type="EC" id="1.17.4.1" evidence="3 13"/>
<evidence type="ECO:0000313" key="19">
    <source>
        <dbReference type="Proteomes" id="UP000176992"/>
    </source>
</evidence>
<dbReference type="GO" id="GO:0000166">
    <property type="term" value="F:nucleotide binding"/>
    <property type="evidence" value="ECO:0007669"/>
    <property type="project" value="UniProtKB-KW"/>
</dbReference>
<feature type="domain" description="Ribonucleotide reductase class II vitamin B12-dependent N-terminal" evidence="16">
    <location>
        <begin position="66"/>
        <end position="154"/>
    </location>
</feature>
<comment type="similarity">
    <text evidence="2 13">Belongs to the ribonucleoside diphosphate reductase class-2 family.</text>
</comment>
<dbReference type="InterPro" id="IPR013678">
    <property type="entry name" value="RNR_2_N"/>
</dbReference>
<evidence type="ECO:0000256" key="2">
    <source>
        <dbReference type="ARBA" id="ARBA00007405"/>
    </source>
</evidence>
<evidence type="ECO:0000256" key="1">
    <source>
        <dbReference type="ARBA" id="ARBA00001922"/>
    </source>
</evidence>
<comment type="cofactor">
    <cofactor evidence="1 13">
        <name>adenosylcob(III)alamin</name>
        <dbReference type="ChEBI" id="CHEBI:18408"/>
    </cofactor>
</comment>
<dbReference type="EMBL" id="MFIV01000128">
    <property type="protein sequence ID" value="OGF98319.1"/>
    <property type="molecule type" value="Genomic_DNA"/>
</dbReference>
<keyword evidence="9" id="KW-1015">Disulfide bond</keyword>
<sequence>MQVEDVKRGEAREGKTESPANRLPQGSTVGAEAQVGVYRYPAVLERVFTEPGKNVYSMVGWSKRSIKMVDHAKGKVVYSGEDLEFPSSWSETACKITASKYFKKAKNYQETSLKQVIDRIVDTITAKGDEGNYFVDEAEREVFRDELKYIMLDQRACFNSPVLFNIGVPGERPQASACFINSVKDDMADISRLIVTEGMIFKWGSGSGVNYSTLRSEGESLSTGGTASGPLSFMKVLDANAGAIKSGGKSRRAAKMCVLNVDHPDIERFIDCKVVEEKKAHALIDAGYDASIAGEAYSTITYQNANNSVRVTDEFMEQVEKEGIWELKEVVSRKTVKEVEARKLLRKMAEAAWITGDPGIQFDTTTNDWHTCPNSGRINSSNPCSEYVFLDDSACNLSSINLLKYVDREKFKVEQFAHSVRIMILAQEILCGFAQYPNEKIRKNSHDFRPLGLGYTNLGALLMVHGIPYDSDHGRAIAAAATALMHGLANESSGWIAERVGPFEKYMDNEKPMNRVLDKHRAALVQVSVKGEPPVMFEELMQNARASWDRLCCEKIYRNGFRNSQVTLLAPTGTISFFMDAVTTGVEPELSLIKYKNLVDGSVLTLVNPLVRQSMQYMGLNENTIREAEKHIYEHGNLEDFDRMTAEQKAAFATSFGEPGKLTTLPPEAHLKMMAAVQPFLSGAISKTVNMPTDSTVEDVEKMYFDAWKQGLKSLAIYRDGCKRSQPLEAKGTKKASAPTEVATVPKRKRLPSTRRALTHKFDIAGHEGYVTAGCYDDGSLGEIFILMHKEGSILSGLLDAFGIVTSIALQYGAPLEVLVDKMIHMRFEPSGITKNKQIPIAKSIVDYIFRWLASEFLSPEKQEAIGIKNIKSPEQVLEELSRPKAAGQKPSGAGADIEFDKLGDAPSCDNCGTLMERRGSCYTCPSCGDTSGCS</sequence>
<feature type="region of interest" description="Disordered" evidence="14">
    <location>
        <begin position="879"/>
        <end position="899"/>
    </location>
</feature>
<dbReference type="PRINTS" id="PR01183">
    <property type="entry name" value="RIBORDTASEM1"/>
</dbReference>
<accession>A0A1F5YDU8</accession>
<comment type="function">
    <text evidence="11 13">Catalyzes the reduction of ribonucleotides to deoxyribonucleotides. May function to provide a pool of deoxyribonucleotide precursors for DNA repair during oxygen limitation and/or for immediate growth after restoration of oxygen.</text>
</comment>
<dbReference type="Pfam" id="PF08471">
    <property type="entry name" value="Ribonuc_red_2_N"/>
    <property type="match status" value="1"/>
</dbReference>